<evidence type="ECO:0000256" key="3">
    <source>
        <dbReference type="ARBA" id="ARBA00022448"/>
    </source>
</evidence>
<dbReference type="Pfam" id="PF04612">
    <property type="entry name" value="T2SSM"/>
    <property type="match status" value="1"/>
</dbReference>
<keyword evidence="6 10" id="KW-0812">Transmembrane</keyword>
<evidence type="ECO:0000256" key="1">
    <source>
        <dbReference type="ARBA" id="ARBA00004377"/>
    </source>
</evidence>
<reference evidence="12" key="1">
    <citation type="journal article" date="2019" name="Int. J. Syst. Evol. Microbiol.">
        <title>The Global Catalogue of Microorganisms (GCM) 10K type strain sequencing project: providing services to taxonomists for standard genome sequencing and annotation.</title>
        <authorList>
            <consortium name="The Broad Institute Genomics Platform"/>
            <consortium name="The Broad Institute Genome Sequencing Center for Infectious Disease"/>
            <person name="Wu L."/>
            <person name="Ma J."/>
        </authorList>
    </citation>
    <scope>NUCLEOTIDE SEQUENCE [LARGE SCALE GENOMIC DNA]</scope>
    <source>
        <strain evidence="12">KCTC 52487</strain>
    </source>
</reference>
<accession>A0ABV6ZV54</accession>
<keyword evidence="3" id="KW-0813">Transport</keyword>
<keyword evidence="8 10" id="KW-1133">Transmembrane helix</keyword>
<evidence type="ECO:0000256" key="8">
    <source>
        <dbReference type="ARBA" id="ARBA00022989"/>
    </source>
</evidence>
<dbReference type="RefSeq" id="WP_343165035.1">
    <property type="nucleotide sequence ID" value="NZ_JBHRSV010000002.1"/>
</dbReference>
<evidence type="ECO:0000313" key="11">
    <source>
        <dbReference type="EMBL" id="MFC2925340.1"/>
    </source>
</evidence>
<keyword evidence="9 10" id="KW-0472">Membrane</keyword>
<dbReference type="Gene3D" id="3.30.1360.100">
    <property type="entry name" value="General secretion pathway protein M, EpsM"/>
    <property type="match status" value="1"/>
</dbReference>
<sequence length="164" mass="18137">MNRILKPVADYWAGRTPRERLLVAGLGILLAAASFWYGLIAPLSTWHDESRDIYTASVERYRSVEAGIARYRSANAGADALLGGDQPVRTIASERALQHGVTIARVLPGEDGRLNLWIDQAESRALIDWLADLDRQYGIAATRITVEREEGGFVSAQMILERVS</sequence>
<feature type="transmembrane region" description="Helical" evidence="10">
    <location>
        <begin position="21"/>
        <end position="40"/>
    </location>
</feature>
<evidence type="ECO:0000256" key="9">
    <source>
        <dbReference type="ARBA" id="ARBA00023136"/>
    </source>
</evidence>
<comment type="caution">
    <text evidence="11">The sequence shown here is derived from an EMBL/GenBank/DDBJ whole genome shotgun (WGS) entry which is preliminary data.</text>
</comment>
<keyword evidence="5" id="KW-0997">Cell inner membrane</keyword>
<dbReference type="Proteomes" id="UP001595379">
    <property type="component" value="Unassembled WGS sequence"/>
</dbReference>
<evidence type="ECO:0000256" key="6">
    <source>
        <dbReference type="ARBA" id="ARBA00022692"/>
    </source>
</evidence>
<keyword evidence="4" id="KW-1003">Cell membrane</keyword>
<evidence type="ECO:0000256" key="4">
    <source>
        <dbReference type="ARBA" id="ARBA00022475"/>
    </source>
</evidence>
<dbReference type="SUPFAM" id="SSF103054">
    <property type="entry name" value="General secretion pathway protein M, EpsM"/>
    <property type="match status" value="1"/>
</dbReference>
<gene>
    <name evidence="11" type="ORF">ACFOOR_04400</name>
</gene>
<dbReference type="InterPro" id="IPR023229">
    <property type="entry name" value="T2SS_M_periplasmic_sf"/>
</dbReference>
<evidence type="ECO:0000256" key="2">
    <source>
        <dbReference type="ARBA" id="ARBA00010637"/>
    </source>
</evidence>
<keyword evidence="7" id="KW-0653">Protein transport</keyword>
<protein>
    <submittedName>
        <fullName evidence="11">Type II secretion system protein M</fullName>
    </submittedName>
</protein>
<evidence type="ECO:0000256" key="5">
    <source>
        <dbReference type="ARBA" id="ARBA00022519"/>
    </source>
</evidence>
<keyword evidence="12" id="KW-1185">Reference proteome</keyword>
<evidence type="ECO:0000256" key="10">
    <source>
        <dbReference type="SAM" id="Phobius"/>
    </source>
</evidence>
<organism evidence="11 12">
    <name type="scientific">Hyphobacterium vulgare</name>
    <dbReference type="NCBI Taxonomy" id="1736751"/>
    <lineage>
        <taxon>Bacteria</taxon>
        <taxon>Pseudomonadati</taxon>
        <taxon>Pseudomonadota</taxon>
        <taxon>Alphaproteobacteria</taxon>
        <taxon>Maricaulales</taxon>
        <taxon>Maricaulaceae</taxon>
        <taxon>Hyphobacterium</taxon>
    </lineage>
</organism>
<evidence type="ECO:0000256" key="7">
    <source>
        <dbReference type="ARBA" id="ARBA00022927"/>
    </source>
</evidence>
<proteinExistence type="inferred from homology"/>
<dbReference type="EMBL" id="JBHRSV010000002">
    <property type="protein sequence ID" value="MFC2925340.1"/>
    <property type="molecule type" value="Genomic_DNA"/>
</dbReference>
<comment type="subcellular location">
    <subcellularLocation>
        <location evidence="1">Cell inner membrane</location>
        <topology evidence="1">Single-pass membrane protein</topology>
    </subcellularLocation>
</comment>
<dbReference type="InterPro" id="IPR007690">
    <property type="entry name" value="T2SS_GspM"/>
</dbReference>
<evidence type="ECO:0000313" key="12">
    <source>
        <dbReference type="Proteomes" id="UP001595379"/>
    </source>
</evidence>
<name>A0ABV6ZV54_9PROT</name>
<comment type="similarity">
    <text evidence="2">Belongs to the GSP M family.</text>
</comment>